<keyword evidence="1" id="KW-0472">Membrane</keyword>
<keyword evidence="1" id="KW-1133">Transmembrane helix</keyword>
<dbReference type="AlphaFoldDB" id="A0A1M5GG49"/>
<name>A0A1M5GG49_9BRAD</name>
<feature type="transmembrane region" description="Helical" evidence="1">
    <location>
        <begin position="7"/>
        <end position="30"/>
    </location>
</feature>
<dbReference type="EMBL" id="LT670818">
    <property type="protein sequence ID" value="SHG02676.1"/>
    <property type="molecule type" value="Genomic_DNA"/>
</dbReference>
<accession>A0A1M5GG49</accession>
<evidence type="ECO:0000256" key="1">
    <source>
        <dbReference type="SAM" id="Phobius"/>
    </source>
</evidence>
<organism evidence="2 3">
    <name type="scientific">Bradyrhizobium erythrophlei</name>
    <dbReference type="NCBI Taxonomy" id="1437360"/>
    <lineage>
        <taxon>Bacteria</taxon>
        <taxon>Pseudomonadati</taxon>
        <taxon>Pseudomonadota</taxon>
        <taxon>Alphaproteobacteria</taxon>
        <taxon>Hyphomicrobiales</taxon>
        <taxon>Nitrobacteraceae</taxon>
        <taxon>Bradyrhizobium</taxon>
    </lineage>
</organism>
<feature type="transmembrane region" description="Helical" evidence="1">
    <location>
        <begin position="36"/>
        <end position="58"/>
    </location>
</feature>
<dbReference type="Proteomes" id="UP000190675">
    <property type="component" value="Chromosome I"/>
</dbReference>
<gene>
    <name evidence="2" type="ORF">SAMN05444169_0128</name>
</gene>
<evidence type="ECO:0000313" key="3">
    <source>
        <dbReference type="Proteomes" id="UP000190675"/>
    </source>
</evidence>
<sequence>MSAPKIATLLAIAGAFGVIISVMLGTLTGADYLLDAAFVCLVLAGVIIMLHVLIGLWADFTRSA</sequence>
<protein>
    <submittedName>
        <fullName evidence="2">Uncharacterized protein</fullName>
    </submittedName>
</protein>
<proteinExistence type="predicted"/>
<evidence type="ECO:0000313" key="2">
    <source>
        <dbReference type="EMBL" id="SHG02676.1"/>
    </source>
</evidence>
<dbReference type="RefSeq" id="WP_079563993.1">
    <property type="nucleotide sequence ID" value="NZ_LT670818.1"/>
</dbReference>
<keyword evidence="1" id="KW-0812">Transmembrane</keyword>
<reference evidence="2 3" key="1">
    <citation type="submission" date="2016-11" db="EMBL/GenBank/DDBJ databases">
        <authorList>
            <person name="Jaros S."/>
            <person name="Januszkiewicz K."/>
            <person name="Wedrychowicz H."/>
        </authorList>
    </citation>
    <scope>NUCLEOTIDE SEQUENCE [LARGE SCALE GENOMIC DNA]</scope>
    <source>
        <strain evidence="2 3">GAS242</strain>
    </source>
</reference>